<keyword evidence="2" id="KW-0436">Ligase</keyword>
<dbReference type="EMBL" id="LT607413">
    <property type="protein sequence ID" value="SCF24562.1"/>
    <property type="molecule type" value="Genomic_DNA"/>
</dbReference>
<dbReference type="InterPro" id="IPR042099">
    <property type="entry name" value="ANL_N_sf"/>
</dbReference>
<dbReference type="RefSeq" id="WP_088983323.1">
    <property type="nucleotide sequence ID" value="NZ_LT607413.1"/>
</dbReference>
<protein>
    <submittedName>
        <fullName evidence="6">Long-chain acyl-CoA synthetase</fullName>
    </submittedName>
</protein>
<dbReference type="InterPro" id="IPR025110">
    <property type="entry name" value="AMP-bd_C"/>
</dbReference>
<evidence type="ECO:0000259" key="5">
    <source>
        <dbReference type="Pfam" id="PF13193"/>
    </source>
</evidence>
<dbReference type="InterPro" id="IPR045851">
    <property type="entry name" value="AMP-bd_C_sf"/>
</dbReference>
<feature type="domain" description="AMP-binding enzyme C-terminal" evidence="5">
    <location>
        <begin position="422"/>
        <end position="503"/>
    </location>
</feature>
<keyword evidence="7" id="KW-1185">Reference proteome</keyword>
<proteinExistence type="inferred from homology"/>
<accession>A0A1C4YUX3</accession>
<dbReference type="AlphaFoldDB" id="A0A1C4YUX3"/>
<feature type="region of interest" description="Disordered" evidence="3">
    <location>
        <begin position="141"/>
        <end position="162"/>
    </location>
</feature>
<comment type="similarity">
    <text evidence="1">Belongs to the ATP-dependent AMP-binding enzyme family.</text>
</comment>
<sequence>MSEQLGFWRLAAAHPEGCAVVEADGARISRGALLGRANAIARLLRAQGLQRHDRVVGVLANEGVALAVVLACQQIGAYFVPVNTALTTGEVAYILGDADPVVAVASVRSAGMLTAAADAAGLPAERRFALGEAPGLRNLLAESADHPDGPLADRSPGSYLGYTSGTTGRPKGVLRKLAEGDPDDVFAAGARWQLGMFGVEPLGDGVHLVTSPLSHTAVNGLAVTSLHFGHTIVLMERFDAETALRLIEAERVTTTHMVPTQLHRLLRLPGEVREKYDVSSMRNLIHGAGPCSEETKRAIIDWFGAVVWEYYGATEAAGTVISAREWLERPGSVGRPQPGAEVRIVGADGRDAPTGEPGAVYLRMGAHAFEYHGDQEKTLANRLGDFVTVGDLGWLDEDGYLYLLGRSAEMIVSGGVNVYPAEVEAAILTHPDVEDVGVFGVPDPEWGERVAAVVQARADSGLARDGRGPTEALRDHLADRLARYKVPRLVTVVAELPRAANGKLRKHLLPALVRG</sequence>
<evidence type="ECO:0000259" key="4">
    <source>
        <dbReference type="Pfam" id="PF00501"/>
    </source>
</evidence>
<dbReference type="Pfam" id="PF00501">
    <property type="entry name" value="AMP-binding"/>
    <property type="match status" value="1"/>
</dbReference>
<dbReference type="SUPFAM" id="SSF56801">
    <property type="entry name" value="Acetyl-CoA synthetase-like"/>
    <property type="match status" value="1"/>
</dbReference>
<evidence type="ECO:0000256" key="2">
    <source>
        <dbReference type="ARBA" id="ARBA00022598"/>
    </source>
</evidence>
<dbReference type="Proteomes" id="UP000198253">
    <property type="component" value="Chromosome I"/>
</dbReference>
<dbReference type="Pfam" id="PF13193">
    <property type="entry name" value="AMP-binding_C"/>
    <property type="match status" value="1"/>
</dbReference>
<reference evidence="7" key="1">
    <citation type="submission" date="2016-06" db="EMBL/GenBank/DDBJ databases">
        <authorList>
            <person name="Varghese N."/>
            <person name="Submissions Spin"/>
        </authorList>
    </citation>
    <scope>NUCLEOTIDE SEQUENCE [LARGE SCALE GENOMIC DNA]</scope>
    <source>
        <strain evidence="7">DSM 43816</strain>
    </source>
</reference>
<gene>
    <name evidence="6" type="ORF">GA0070618_4417</name>
</gene>
<dbReference type="Gene3D" id="3.30.300.30">
    <property type="match status" value="1"/>
</dbReference>
<dbReference type="GO" id="GO:0031956">
    <property type="term" value="F:medium-chain fatty acid-CoA ligase activity"/>
    <property type="evidence" value="ECO:0007669"/>
    <property type="project" value="TreeGrafter"/>
</dbReference>
<dbReference type="PROSITE" id="PS00455">
    <property type="entry name" value="AMP_BINDING"/>
    <property type="match status" value="1"/>
</dbReference>
<organism evidence="6 7">
    <name type="scientific">Micromonospora echinospora</name>
    <name type="common">Micromonospora purpurea</name>
    <dbReference type="NCBI Taxonomy" id="1877"/>
    <lineage>
        <taxon>Bacteria</taxon>
        <taxon>Bacillati</taxon>
        <taxon>Actinomycetota</taxon>
        <taxon>Actinomycetes</taxon>
        <taxon>Micromonosporales</taxon>
        <taxon>Micromonosporaceae</taxon>
        <taxon>Micromonospora</taxon>
    </lineage>
</organism>
<dbReference type="PANTHER" id="PTHR43201:SF5">
    <property type="entry name" value="MEDIUM-CHAIN ACYL-COA LIGASE ACSF2, MITOCHONDRIAL"/>
    <property type="match status" value="1"/>
</dbReference>
<dbReference type="InParanoid" id="A0A1C4YUX3"/>
<evidence type="ECO:0000256" key="3">
    <source>
        <dbReference type="SAM" id="MobiDB-lite"/>
    </source>
</evidence>
<dbReference type="InterPro" id="IPR020845">
    <property type="entry name" value="AMP-binding_CS"/>
</dbReference>
<name>A0A1C4YUX3_MICEC</name>
<dbReference type="InterPro" id="IPR000873">
    <property type="entry name" value="AMP-dep_synth/lig_dom"/>
</dbReference>
<evidence type="ECO:0000313" key="6">
    <source>
        <dbReference type="EMBL" id="SCF24562.1"/>
    </source>
</evidence>
<dbReference type="GO" id="GO:0006631">
    <property type="term" value="P:fatty acid metabolic process"/>
    <property type="evidence" value="ECO:0007669"/>
    <property type="project" value="TreeGrafter"/>
</dbReference>
<evidence type="ECO:0000256" key="1">
    <source>
        <dbReference type="ARBA" id="ARBA00006432"/>
    </source>
</evidence>
<dbReference type="OrthoDB" id="9803968at2"/>
<evidence type="ECO:0000313" key="7">
    <source>
        <dbReference type="Proteomes" id="UP000198253"/>
    </source>
</evidence>
<feature type="domain" description="AMP-dependent synthetase/ligase" evidence="4">
    <location>
        <begin position="8"/>
        <end position="363"/>
    </location>
</feature>
<dbReference type="Gene3D" id="3.40.50.12780">
    <property type="entry name" value="N-terminal domain of ligase-like"/>
    <property type="match status" value="1"/>
</dbReference>
<dbReference type="PANTHER" id="PTHR43201">
    <property type="entry name" value="ACYL-COA SYNTHETASE"/>
    <property type="match status" value="1"/>
</dbReference>